<dbReference type="EMBL" id="JAMFTS010000003">
    <property type="protein sequence ID" value="KAJ4777210.1"/>
    <property type="molecule type" value="Genomic_DNA"/>
</dbReference>
<dbReference type="PANTHER" id="PTHR31636">
    <property type="entry name" value="OSJNBA0084A10.13 PROTEIN-RELATED"/>
    <property type="match status" value="1"/>
</dbReference>
<evidence type="ECO:0000256" key="2">
    <source>
        <dbReference type="ARBA" id="ARBA00023163"/>
    </source>
</evidence>
<keyword evidence="5" id="KW-1185">Reference proteome</keyword>
<protein>
    <submittedName>
        <fullName evidence="4">Uncharacterized protein</fullName>
    </submittedName>
</protein>
<evidence type="ECO:0000256" key="3">
    <source>
        <dbReference type="PROSITE-ProRule" id="PRU01191"/>
    </source>
</evidence>
<keyword evidence="1" id="KW-0805">Transcription regulation</keyword>
<feature type="region of interest" description="SAW" evidence="3">
    <location>
        <begin position="509"/>
        <end position="584"/>
    </location>
</feature>
<dbReference type="Pfam" id="PF03514">
    <property type="entry name" value="GRAS"/>
    <property type="match status" value="1"/>
</dbReference>
<dbReference type="PROSITE" id="PS50985">
    <property type="entry name" value="GRAS"/>
    <property type="match status" value="1"/>
</dbReference>
<sequence length="586" mass="67155">MENLHVNHTNLANLDVTLGYISQILFEESQNGNMDECFDAEGLQGIENSFYNVLEENHRPSQLNLQQPCQFGAYPMGLNQISGFIDDERQVDSITAVEYKKGMEEGMKSLAGTNINRLEVYPKGTMLWLPSQLTDEPNLAEKLQEEKRKKKANSMALSLLEEPKYKIPMFYNRSLVRDEMFDKVLLWHGENYEVMCPRDKKINNKEINEESVHLRALLLQCSQAIAMNEYHRANGLVKEIKKHCSPDGDGAQRLAHILVGGLDAHLAGTGNELYNNLVPTFSPIRDILNAHCLLQSASPFIRASFYFANYAIIEAVQKAPKLHLIDFGIDCGFQWPSLMQGLSQMKGGPPKLRITGIDIPRPGFSSINEETGWRLQDYARSFSVPLEYNGILGVKWESICIEDLNIKRDEMLVVNSLYQFENYRSETDGIECSRNEVLDIIRKIRPHIFVHGIINGSFGDALFVTRFRQVLLHYSTMFDFLDSIVPKENKQRQFIEQVMWAHEAVNAIACEGSKRIKRPETYKKWHQRNLAAGFEQLPLNPAIIKRIKNRVSAVFNNGFYVEDDHQWLLLGWKGRTEILKNNIKII</sequence>
<organism evidence="4 5">
    <name type="scientific">Rhynchospora pubera</name>
    <dbReference type="NCBI Taxonomy" id="906938"/>
    <lineage>
        <taxon>Eukaryota</taxon>
        <taxon>Viridiplantae</taxon>
        <taxon>Streptophyta</taxon>
        <taxon>Embryophyta</taxon>
        <taxon>Tracheophyta</taxon>
        <taxon>Spermatophyta</taxon>
        <taxon>Magnoliopsida</taxon>
        <taxon>Liliopsida</taxon>
        <taxon>Poales</taxon>
        <taxon>Cyperaceae</taxon>
        <taxon>Cyperoideae</taxon>
        <taxon>Rhynchosporeae</taxon>
        <taxon>Rhynchospora</taxon>
    </lineage>
</organism>
<evidence type="ECO:0000256" key="1">
    <source>
        <dbReference type="ARBA" id="ARBA00023015"/>
    </source>
</evidence>
<proteinExistence type="inferred from homology"/>
<accession>A0AAV8EC91</accession>
<evidence type="ECO:0000313" key="5">
    <source>
        <dbReference type="Proteomes" id="UP001140206"/>
    </source>
</evidence>
<dbReference type="InterPro" id="IPR005202">
    <property type="entry name" value="TF_GRAS"/>
</dbReference>
<dbReference type="Proteomes" id="UP001140206">
    <property type="component" value="Chromosome 3"/>
</dbReference>
<evidence type="ECO:0000313" key="4">
    <source>
        <dbReference type="EMBL" id="KAJ4777210.1"/>
    </source>
</evidence>
<comment type="caution">
    <text evidence="3">Lacks conserved residue(s) required for the propagation of feature annotation.</text>
</comment>
<keyword evidence="2" id="KW-0804">Transcription</keyword>
<feature type="region of interest" description="Leucine repeat I (LRI)" evidence="3">
    <location>
        <begin position="212"/>
        <end position="272"/>
    </location>
</feature>
<dbReference type="AlphaFoldDB" id="A0AAV8EC91"/>
<gene>
    <name evidence="4" type="ORF">LUZ62_061467</name>
</gene>
<feature type="region of interest" description="VHIID" evidence="3">
    <location>
        <begin position="291"/>
        <end position="356"/>
    </location>
</feature>
<comment type="caution">
    <text evidence="4">The sequence shown here is derived from an EMBL/GenBank/DDBJ whole genome shotgun (WGS) entry which is preliminary data.</text>
</comment>
<feature type="region of interest" description="Leucine repeat II (LRII)" evidence="3">
    <location>
        <begin position="370"/>
        <end position="402"/>
    </location>
</feature>
<name>A0AAV8EC91_9POAL</name>
<comment type="similarity">
    <text evidence="3">Belongs to the GRAS family.</text>
</comment>
<reference evidence="4" key="1">
    <citation type="submission" date="2022-08" db="EMBL/GenBank/DDBJ databases">
        <authorList>
            <person name="Marques A."/>
        </authorList>
    </citation>
    <scope>NUCLEOTIDE SEQUENCE</scope>
    <source>
        <strain evidence="4">RhyPub2mFocal</strain>
        <tissue evidence="4">Leaves</tissue>
    </source>
</reference>